<dbReference type="GO" id="GO:0030001">
    <property type="term" value="P:metal ion transport"/>
    <property type="evidence" value="ECO:0007669"/>
    <property type="project" value="InterPro"/>
</dbReference>
<evidence type="ECO:0000313" key="7">
    <source>
        <dbReference type="EMBL" id="SEI65356.1"/>
    </source>
</evidence>
<evidence type="ECO:0000256" key="5">
    <source>
        <dbReference type="SAM" id="Coils"/>
    </source>
</evidence>
<dbReference type="AlphaFoldDB" id="A0A1H6SES6"/>
<reference evidence="8" key="1">
    <citation type="submission" date="2016-10" db="EMBL/GenBank/DDBJ databases">
        <authorList>
            <person name="Varghese N."/>
            <person name="Submissions S."/>
        </authorList>
    </citation>
    <scope>NUCLEOTIDE SEQUENCE [LARGE SCALE GENOMIC DNA]</scope>
    <source>
        <strain evidence="8">DSM 25751</strain>
    </source>
</reference>
<dbReference type="RefSeq" id="WP_091633609.1">
    <property type="nucleotide sequence ID" value="NZ_FNYW01000008.1"/>
</dbReference>
<evidence type="ECO:0000256" key="2">
    <source>
        <dbReference type="ARBA" id="ARBA00022448"/>
    </source>
</evidence>
<dbReference type="PANTHER" id="PTHR42953">
    <property type="entry name" value="HIGH-AFFINITY ZINC UPTAKE SYSTEM PROTEIN ZNUA-RELATED"/>
    <property type="match status" value="1"/>
</dbReference>
<feature type="region of interest" description="Disordered" evidence="6">
    <location>
        <begin position="126"/>
        <end position="150"/>
    </location>
</feature>
<keyword evidence="8" id="KW-1185">Reference proteome</keyword>
<keyword evidence="2 4" id="KW-0813">Transport</keyword>
<feature type="coiled-coil region" evidence="5">
    <location>
        <begin position="181"/>
        <end position="208"/>
    </location>
</feature>
<dbReference type="GO" id="GO:0007155">
    <property type="term" value="P:cell adhesion"/>
    <property type="evidence" value="ECO:0007669"/>
    <property type="project" value="InterPro"/>
</dbReference>
<dbReference type="Pfam" id="PF01297">
    <property type="entry name" value="ZnuA"/>
    <property type="match status" value="1"/>
</dbReference>
<evidence type="ECO:0000256" key="6">
    <source>
        <dbReference type="SAM" id="MobiDB-lite"/>
    </source>
</evidence>
<dbReference type="Proteomes" id="UP000198564">
    <property type="component" value="Unassembled WGS sequence"/>
</dbReference>
<protein>
    <submittedName>
        <fullName evidence="7">Zinc transport system substrate-binding protein</fullName>
    </submittedName>
</protein>
<dbReference type="OrthoDB" id="9810636at2"/>
<dbReference type="InterPro" id="IPR006128">
    <property type="entry name" value="Lipoprotein_PsaA-like"/>
</dbReference>
<dbReference type="InterPro" id="IPR006129">
    <property type="entry name" value="AdhesinB"/>
</dbReference>
<evidence type="ECO:0000256" key="3">
    <source>
        <dbReference type="ARBA" id="ARBA00022729"/>
    </source>
</evidence>
<dbReference type="STRING" id="1130080.SAMN04488113_10812"/>
<dbReference type="GO" id="GO:0046872">
    <property type="term" value="F:metal ion binding"/>
    <property type="evidence" value="ECO:0007669"/>
    <property type="project" value="InterPro"/>
</dbReference>
<keyword evidence="5" id="KW-0175">Coiled coil</keyword>
<evidence type="ECO:0000256" key="1">
    <source>
        <dbReference type="ARBA" id="ARBA00011028"/>
    </source>
</evidence>
<dbReference type="PROSITE" id="PS51257">
    <property type="entry name" value="PROKAR_LIPOPROTEIN"/>
    <property type="match status" value="1"/>
</dbReference>
<dbReference type="SUPFAM" id="SSF53807">
    <property type="entry name" value="Helical backbone' metal receptor"/>
    <property type="match status" value="1"/>
</dbReference>
<dbReference type="InterPro" id="IPR050492">
    <property type="entry name" value="Bact_metal-bind_prot9"/>
</dbReference>
<dbReference type="EMBL" id="FNYW01000008">
    <property type="protein sequence ID" value="SEI65356.1"/>
    <property type="molecule type" value="Genomic_DNA"/>
</dbReference>
<proteinExistence type="inferred from homology"/>
<comment type="similarity">
    <text evidence="1 4">Belongs to the bacterial solute-binding protein 9 family.</text>
</comment>
<accession>A0A1H6SES6</accession>
<name>A0A1H6SES6_9LACT</name>
<sequence>MKITKSMIFSILTVFVLVGCAKEGEESKGTSSNNKEKLSVVTTFYPVYEFTEKVAGDRANIEMMISGGTDVHHYEPSAKDMAMINDADMFVYSSDEMETWVPSMLDSLDNSDLLVVEQAEAIELLEPNEETSGDHDHDSEHNDDDDHDHAVDPHIWLDPVLVQQQVETMKETLIEVDPEHSRDYSKRAEAYQGELQELDRELAEAFKDAKQRRFVTQHEAFGYLADRYDLNQMAVGGLSTEVEVSPSRIAEINHKVEEYAIPIIYFQEGANSAIAETIANEIGVEVAELYSLEYLPQNIEDKGQGYIEAMRKNLEALKMSIY</sequence>
<evidence type="ECO:0000313" key="8">
    <source>
        <dbReference type="Proteomes" id="UP000198564"/>
    </source>
</evidence>
<gene>
    <name evidence="7" type="ORF">SAMN04488113_10812</name>
</gene>
<dbReference type="PANTHER" id="PTHR42953:SF3">
    <property type="entry name" value="HIGH-AFFINITY ZINC UPTAKE SYSTEM PROTEIN ZNUA"/>
    <property type="match status" value="1"/>
</dbReference>
<keyword evidence="3" id="KW-0732">Signal</keyword>
<dbReference type="InterPro" id="IPR006127">
    <property type="entry name" value="ZnuA-like"/>
</dbReference>
<dbReference type="PRINTS" id="PR00691">
    <property type="entry name" value="ADHESINB"/>
</dbReference>
<dbReference type="PRINTS" id="PR00690">
    <property type="entry name" value="ADHESNFAMILY"/>
</dbReference>
<dbReference type="Gene3D" id="3.40.50.1980">
    <property type="entry name" value="Nitrogenase molybdenum iron protein domain"/>
    <property type="match status" value="2"/>
</dbReference>
<organism evidence="7 8">
    <name type="scientific">Alkalibacterium gilvum</name>
    <dbReference type="NCBI Taxonomy" id="1130080"/>
    <lineage>
        <taxon>Bacteria</taxon>
        <taxon>Bacillati</taxon>
        <taxon>Bacillota</taxon>
        <taxon>Bacilli</taxon>
        <taxon>Lactobacillales</taxon>
        <taxon>Carnobacteriaceae</taxon>
        <taxon>Alkalibacterium</taxon>
    </lineage>
</organism>
<evidence type="ECO:0000256" key="4">
    <source>
        <dbReference type="RuleBase" id="RU003512"/>
    </source>
</evidence>